<keyword evidence="6 9" id="KW-1133">Transmembrane helix</keyword>
<dbReference type="AlphaFoldDB" id="A0A8J6TAI4"/>
<dbReference type="CDD" id="cd06582">
    <property type="entry name" value="TM_PBP1_LivH_like"/>
    <property type="match status" value="1"/>
</dbReference>
<dbReference type="Pfam" id="PF02653">
    <property type="entry name" value="BPD_transp_2"/>
    <property type="match status" value="1"/>
</dbReference>
<proteinExistence type="inferred from homology"/>
<evidence type="ECO:0000256" key="2">
    <source>
        <dbReference type="ARBA" id="ARBA00022448"/>
    </source>
</evidence>
<evidence type="ECO:0000256" key="5">
    <source>
        <dbReference type="ARBA" id="ARBA00022970"/>
    </source>
</evidence>
<evidence type="ECO:0000256" key="7">
    <source>
        <dbReference type="ARBA" id="ARBA00023136"/>
    </source>
</evidence>
<dbReference type="PANTHER" id="PTHR11795:SF442">
    <property type="entry name" value="ABC TRANSPORTER ATP-BINDING PROTEIN"/>
    <property type="match status" value="1"/>
</dbReference>
<dbReference type="GO" id="GO:0022857">
    <property type="term" value="F:transmembrane transporter activity"/>
    <property type="evidence" value="ECO:0007669"/>
    <property type="project" value="InterPro"/>
</dbReference>
<evidence type="ECO:0000256" key="6">
    <source>
        <dbReference type="ARBA" id="ARBA00022989"/>
    </source>
</evidence>
<comment type="subcellular location">
    <subcellularLocation>
        <location evidence="1">Cell membrane</location>
        <topology evidence="1">Multi-pass membrane protein</topology>
    </subcellularLocation>
</comment>
<feature type="transmembrane region" description="Helical" evidence="9">
    <location>
        <begin position="187"/>
        <end position="210"/>
    </location>
</feature>
<name>A0A8J6TAI4_9DELT</name>
<organism evidence="10 11">
    <name type="scientific">Candidatus Desulfacyla euxinica</name>
    <dbReference type="NCBI Taxonomy" id="2841693"/>
    <lineage>
        <taxon>Bacteria</taxon>
        <taxon>Deltaproteobacteria</taxon>
        <taxon>Candidatus Desulfacyla</taxon>
    </lineage>
</organism>
<evidence type="ECO:0000256" key="8">
    <source>
        <dbReference type="ARBA" id="ARBA00037998"/>
    </source>
</evidence>
<sequence>MLTYNFFIFLNGISDAARLFIISCGLTLIFGLMRIVNLAHGVLYLAGGYIGLSVMKYTGSYLLALAGGALAIAIVGFLIERGLLSWVRGQDLPETLVTLALIVIFQDTLLAIWGGYPEAIPKPALLDFSINILDLPYPAMRLFAILVAIFIGFGLWLFIEKTNIGAAIRAGVDDRETASALGINIRVIFTFVFCIGAFLAGFAGVIGATLTSLAPGLDSQALLFALVVIIIGGLGSLLGSAIGAVIVGLILNYGRSYVPEFAFLLTFLPMLLIIAFRPQGLLGKK</sequence>
<dbReference type="PANTHER" id="PTHR11795">
    <property type="entry name" value="BRANCHED-CHAIN AMINO ACID TRANSPORT SYSTEM PERMEASE PROTEIN LIVH"/>
    <property type="match status" value="1"/>
</dbReference>
<dbReference type="GO" id="GO:0005886">
    <property type="term" value="C:plasma membrane"/>
    <property type="evidence" value="ECO:0007669"/>
    <property type="project" value="UniProtKB-SubCell"/>
</dbReference>
<feature type="transmembrane region" description="Helical" evidence="9">
    <location>
        <begin position="96"/>
        <end position="116"/>
    </location>
</feature>
<evidence type="ECO:0000256" key="4">
    <source>
        <dbReference type="ARBA" id="ARBA00022692"/>
    </source>
</evidence>
<comment type="similarity">
    <text evidence="8">Belongs to the binding-protein-dependent transport system permease family. LivHM subfamily.</text>
</comment>
<accession>A0A8J6TAI4</accession>
<keyword evidence="3" id="KW-1003">Cell membrane</keyword>
<dbReference type="InterPro" id="IPR001851">
    <property type="entry name" value="ABC_transp_permease"/>
</dbReference>
<evidence type="ECO:0000313" key="10">
    <source>
        <dbReference type="EMBL" id="MBC8179316.1"/>
    </source>
</evidence>
<reference evidence="10 11" key="1">
    <citation type="submission" date="2020-08" db="EMBL/GenBank/DDBJ databases">
        <title>Bridging the membrane lipid divide: bacteria of the FCB group superphylum have the potential to synthesize archaeal ether lipids.</title>
        <authorList>
            <person name="Villanueva L."/>
            <person name="Von Meijenfeldt F.A.B."/>
            <person name="Westbye A.B."/>
            <person name="Yadav S."/>
            <person name="Hopmans E.C."/>
            <person name="Dutilh B.E."/>
            <person name="Sinninghe Damste J.S."/>
        </authorList>
    </citation>
    <scope>NUCLEOTIDE SEQUENCE [LARGE SCALE GENOMIC DNA]</scope>
    <source>
        <strain evidence="10">NIOZ-UU27</strain>
    </source>
</reference>
<feature type="transmembrane region" description="Helical" evidence="9">
    <location>
        <begin position="257"/>
        <end position="276"/>
    </location>
</feature>
<keyword evidence="7 9" id="KW-0472">Membrane</keyword>
<evidence type="ECO:0000256" key="9">
    <source>
        <dbReference type="SAM" id="Phobius"/>
    </source>
</evidence>
<dbReference type="Proteomes" id="UP000650524">
    <property type="component" value="Unassembled WGS sequence"/>
</dbReference>
<dbReference type="InterPro" id="IPR052157">
    <property type="entry name" value="BCAA_transport_permease"/>
</dbReference>
<keyword evidence="2" id="KW-0813">Transport</keyword>
<protein>
    <submittedName>
        <fullName evidence="10">Branched-chain amino acid ABC transporter permease</fullName>
    </submittedName>
</protein>
<feature type="transmembrane region" description="Helical" evidence="9">
    <location>
        <begin position="222"/>
        <end position="250"/>
    </location>
</feature>
<feature type="transmembrane region" description="Helical" evidence="9">
    <location>
        <begin position="61"/>
        <end position="84"/>
    </location>
</feature>
<evidence type="ECO:0000256" key="3">
    <source>
        <dbReference type="ARBA" id="ARBA00022475"/>
    </source>
</evidence>
<keyword evidence="4 9" id="KW-0812">Transmembrane</keyword>
<evidence type="ECO:0000256" key="1">
    <source>
        <dbReference type="ARBA" id="ARBA00004651"/>
    </source>
</evidence>
<dbReference type="EMBL" id="JACNJD010000373">
    <property type="protein sequence ID" value="MBC8179316.1"/>
    <property type="molecule type" value="Genomic_DNA"/>
</dbReference>
<comment type="caution">
    <text evidence="10">The sequence shown here is derived from an EMBL/GenBank/DDBJ whole genome shotgun (WGS) entry which is preliminary data.</text>
</comment>
<evidence type="ECO:0000313" key="11">
    <source>
        <dbReference type="Proteomes" id="UP000650524"/>
    </source>
</evidence>
<keyword evidence="5" id="KW-0029">Amino-acid transport</keyword>
<feature type="transmembrane region" description="Helical" evidence="9">
    <location>
        <begin position="136"/>
        <end position="159"/>
    </location>
</feature>
<gene>
    <name evidence="10" type="ORF">H8E19_18080</name>
</gene>
<dbReference type="GO" id="GO:0006865">
    <property type="term" value="P:amino acid transport"/>
    <property type="evidence" value="ECO:0007669"/>
    <property type="project" value="UniProtKB-KW"/>
</dbReference>